<sequence length="66" mass="7310">MDEGEVVCGICLGFIFFPWCLQGAYRSAPFSFLEFSIVFHVSGIFLVCWCLQLASFLGYSIVSGSI</sequence>
<comment type="caution">
    <text evidence="2">The sequence shown here is derived from an EMBL/GenBank/DDBJ whole genome shotgun (WGS) entry which is preliminary data.</text>
</comment>
<proteinExistence type="predicted"/>
<protein>
    <submittedName>
        <fullName evidence="2">Uncharacterized protein</fullName>
    </submittedName>
</protein>
<feature type="transmembrane region" description="Helical" evidence="1">
    <location>
        <begin position="37"/>
        <end position="62"/>
    </location>
</feature>
<keyword evidence="1" id="KW-0812">Transmembrane</keyword>
<gene>
    <name evidence="2" type="ORF">L210DRAFT_3547604</name>
</gene>
<keyword evidence="1" id="KW-1133">Transmembrane helix</keyword>
<accession>A0AAD4BQ87</accession>
<name>A0AAD4BQ87_BOLED</name>
<dbReference type="EMBL" id="WHUW01000020">
    <property type="protein sequence ID" value="KAF8436794.1"/>
    <property type="molecule type" value="Genomic_DNA"/>
</dbReference>
<keyword evidence="1" id="KW-0472">Membrane</keyword>
<organism evidence="2 3">
    <name type="scientific">Boletus edulis BED1</name>
    <dbReference type="NCBI Taxonomy" id="1328754"/>
    <lineage>
        <taxon>Eukaryota</taxon>
        <taxon>Fungi</taxon>
        <taxon>Dikarya</taxon>
        <taxon>Basidiomycota</taxon>
        <taxon>Agaricomycotina</taxon>
        <taxon>Agaricomycetes</taxon>
        <taxon>Agaricomycetidae</taxon>
        <taxon>Boletales</taxon>
        <taxon>Boletineae</taxon>
        <taxon>Boletaceae</taxon>
        <taxon>Boletoideae</taxon>
        <taxon>Boletus</taxon>
    </lineage>
</organism>
<reference evidence="2" key="2">
    <citation type="journal article" date="2020" name="Nat. Commun.">
        <title>Large-scale genome sequencing of mycorrhizal fungi provides insights into the early evolution of symbiotic traits.</title>
        <authorList>
            <person name="Miyauchi S."/>
            <person name="Kiss E."/>
            <person name="Kuo A."/>
            <person name="Drula E."/>
            <person name="Kohler A."/>
            <person name="Sanchez-Garcia M."/>
            <person name="Morin E."/>
            <person name="Andreopoulos B."/>
            <person name="Barry K.W."/>
            <person name="Bonito G."/>
            <person name="Buee M."/>
            <person name="Carver A."/>
            <person name="Chen C."/>
            <person name="Cichocki N."/>
            <person name="Clum A."/>
            <person name="Culley D."/>
            <person name="Crous P.W."/>
            <person name="Fauchery L."/>
            <person name="Girlanda M."/>
            <person name="Hayes R.D."/>
            <person name="Keri Z."/>
            <person name="LaButti K."/>
            <person name="Lipzen A."/>
            <person name="Lombard V."/>
            <person name="Magnuson J."/>
            <person name="Maillard F."/>
            <person name="Murat C."/>
            <person name="Nolan M."/>
            <person name="Ohm R.A."/>
            <person name="Pangilinan J."/>
            <person name="Pereira M.F."/>
            <person name="Perotto S."/>
            <person name="Peter M."/>
            <person name="Pfister S."/>
            <person name="Riley R."/>
            <person name="Sitrit Y."/>
            <person name="Stielow J.B."/>
            <person name="Szollosi G."/>
            <person name="Zifcakova L."/>
            <person name="Stursova M."/>
            <person name="Spatafora J.W."/>
            <person name="Tedersoo L."/>
            <person name="Vaario L.M."/>
            <person name="Yamada A."/>
            <person name="Yan M."/>
            <person name="Wang P."/>
            <person name="Xu J."/>
            <person name="Bruns T."/>
            <person name="Baldrian P."/>
            <person name="Vilgalys R."/>
            <person name="Dunand C."/>
            <person name="Henrissat B."/>
            <person name="Grigoriev I.V."/>
            <person name="Hibbett D."/>
            <person name="Nagy L.G."/>
            <person name="Martin F.M."/>
        </authorList>
    </citation>
    <scope>NUCLEOTIDE SEQUENCE</scope>
    <source>
        <strain evidence="2">BED1</strain>
    </source>
</reference>
<dbReference type="Proteomes" id="UP001194468">
    <property type="component" value="Unassembled WGS sequence"/>
</dbReference>
<reference evidence="2" key="1">
    <citation type="submission" date="2019-10" db="EMBL/GenBank/DDBJ databases">
        <authorList>
            <consortium name="DOE Joint Genome Institute"/>
            <person name="Kuo A."/>
            <person name="Miyauchi S."/>
            <person name="Kiss E."/>
            <person name="Drula E."/>
            <person name="Kohler A."/>
            <person name="Sanchez-Garcia M."/>
            <person name="Andreopoulos B."/>
            <person name="Barry K.W."/>
            <person name="Bonito G."/>
            <person name="Buee M."/>
            <person name="Carver A."/>
            <person name="Chen C."/>
            <person name="Cichocki N."/>
            <person name="Clum A."/>
            <person name="Culley D."/>
            <person name="Crous P.W."/>
            <person name="Fauchery L."/>
            <person name="Girlanda M."/>
            <person name="Hayes R."/>
            <person name="Keri Z."/>
            <person name="LaButti K."/>
            <person name="Lipzen A."/>
            <person name="Lombard V."/>
            <person name="Magnuson J."/>
            <person name="Maillard F."/>
            <person name="Morin E."/>
            <person name="Murat C."/>
            <person name="Nolan M."/>
            <person name="Ohm R."/>
            <person name="Pangilinan J."/>
            <person name="Pereira M."/>
            <person name="Perotto S."/>
            <person name="Peter M."/>
            <person name="Riley R."/>
            <person name="Sitrit Y."/>
            <person name="Stielow B."/>
            <person name="Szollosi G."/>
            <person name="Zifcakova L."/>
            <person name="Stursova M."/>
            <person name="Spatafora J.W."/>
            <person name="Tedersoo L."/>
            <person name="Vaario L.-M."/>
            <person name="Yamada A."/>
            <person name="Yan M."/>
            <person name="Wang P."/>
            <person name="Xu J."/>
            <person name="Bruns T."/>
            <person name="Baldrian P."/>
            <person name="Vilgalys R."/>
            <person name="Henrissat B."/>
            <person name="Grigoriev I.V."/>
            <person name="Hibbett D."/>
            <person name="Nagy L.G."/>
            <person name="Martin F.M."/>
        </authorList>
    </citation>
    <scope>NUCLEOTIDE SEQUENCE</scope>
    <source>
        <strain evidence="2">BED1</strain>
    </source>
</reference>
<keyword evidence="3" id="KW-1185">Reference proteome</keyword>
<feature type="transmembrane region" description="Helical" evidence="1">
    <location>
        <begin position="7"/>
        <end position="25"/>
    </location>
</feature>
<evidence type="ECO:0000256" key="1">
    <source>
        <dbReference type="SAM" id="Phobius"/>
    </source>
</evidence>
<evidence type="ECO:0000313" key="2">
    <source>
        <dbReference type="EMBL" id="KAF8436794.1"/>
    </source>
</evidence>
<dbReference type="AlphaFoldDB" id="A0AAD4BQ87"/>
<evidence type="ECO:0000313" key="3">
    <source>
        <dbReference type="Proteomes" id="UP001194468"/>
    </source>
</evidence>